<organism evidence="1">
    <name type="scientific">Rhizophora mucronata</name>
    <name type="common">Asiatic mangrove</name>
    <dbReference type="NCBI Taxonomy" id="61149"/>
    <lineage>
        <taxon>Eukaryota</taxon>
        <taxon>Viridiplantae</taxon>
        <taxon>Streptophyta</taxon>
        <taxon>Embryophyta</taxon>
        <taxon>Tracheophyta</taxon>
        <taxon>Spermatophyta</taxon>
        <taxon>Magnoliopsida</taxon>
        <taxon>eudicotyledons</taxon>
        <taxon>Gunneridae</taxon>
        <taxon>Pentapetalae</taxon>
        <taxon>rosids</taxon>
        <taxon>fabids</taxon>
        <taxon>Malpighiales</taxon>
        <taxon>Rhizophoraceae</taxon>
        <taxon>Rhizophora</taxon>
    </lineage>
</organism>
<evidence type="ECO:0000313" key="1">
    <source>
        <dbReference type="EMBL" id="MBX72428.1"/>
    </source>
</evidence>
<accession>A0A2P2QZK9</accession>
<dbReference type="EMBL" id="GGEC01091944">
    <property type="protein sequence ID" value="MBX72428.1"/>
    <property type="molecule type" value="Transcribed_RNA"/>
</dbReference>
<reference evidence="1" key="1">
    <citation type="submission" date="2018-02" db="EMBL/GenBank/DDBJ databases">
        <title>Rhizophora mucronata_Transcriptome.</title>
        <authorList>
            <person name="Meera S.P."/>
            <person name="Sreeshan A."/>
            <person name="Augustine A."/>
        </authorList>
    </citation>
    <scope>NUCLEOTIDE SEQUENCE</scope>
    <source>
        <tissue evidence="1">Leaf</tissue>
    </source>
</reference>
<sequence length="20" mass="2365">MQQKQFPLSAPHFINQHLSI</sequence>
<name>A0A2P2QZK9_RHIMU</name>
<proteinExistence type="predicted"/>
<dbReference type="AlphaFoldDB" id="A0A2P2QZK9"/>
<protein>
    <submittedName>
        <fullName evidence="1">Uncharacterized protein</fullName>
    </submittedName>
</protein>